<dbReference type="KEGG" id="cvc:BKX93_08990"/>
<dbReference type="RefSeq" id="WP_070979565.1">
    <property type="nucleotide sequence ID" value="NZ_CP017707.1"/>
</dbReference>
<dbReference type="GO" id="GO:0016747">
    <property type="term" value="F:acyltransferase activity, transferring groups other than amino-acyl groups"/>
    <property type="evidence" value="ECO:0007669"/>
    <property type="project" value="InterPro"/>
</dbReference>
<gene>
    <name evidence="4" type="ORF">BKX93_08990</name>
</gene>
<dbReference type="InterPro" id="IPR000182">
    <property type="entry name" value="GNAT_dom"/>
</dbReference>
<dbReference type="STRING" id="1108595.BKX93_08990"/>
<evidence type="ECO:0000313" key="5">
    <source>
        <dbReference type="Proteomes" id="UP000178776"/>
    </source>
</evidence>
<dbReference type="Gene3D" id="3.40.630.30">
    <property type="match status" value="1"/>
</dbReference>
<dbReference type="Pfam" id="PF00583">
    <property type="entry name" value="Acetyltransf_1"/>
    <property type="match status" value="1"/>
</dbReference>
<dbReference type="PROSITE" id="PS51186">
    <property type="entry name" value="GNAT"/>
    <property type="match status" value="1"/>
</dbReference>
<dbReference type="EMBL" id="CP017707">
    <property type="protein sequence ID" value="AOZ50112.1"/>
    <property type="molecule type" value="Genomic_DNA"/>
</dbReference>
<keyword evidence="2" id="KW-0012">Acyltransferase</keyword>
<dbReference type="Proteomes" id="UP000178776">
    <property type="component" value="Chromosome"/>
</dbReference>
<dbReference type="AlphaFoldDB" id="A0A1D9LFQ8"/>
<accession>A0A1D9LFQ8</accession>
<proteinExistence type="predicted"/>
<dbReference type="InterPro" id="IPR050832">
    <property type="entry name" value="Bact_Acetyltransf"/>
</dbReference>
<evidence type="ECO:0000256" key="1">
    <source>
        <dbReference type="ARBA" id="ARBA00022679"/>
    </source>
</evidence>
<dbReference type="SUPFAM" id="SSF55729">
    <property type="entry name" value="Acyl-CoA N-acyltransferases (Nat)"/>
    <property type="match status" value="1"/>
</dbReference>
<dbReference type="PANTHER" id="PTHR43877:SF1">
    <property type="entry name" value="ACETYLTRANSFERASE"/>
    <property type="match status" value="1"/>
</dbReference>
<evidence type="ECO:0000313" key="4">
    <source>
        <dbReference type="EMBL" id="AOZ50112.1"/>
    </source>
</evidence>
<protein>
    <recommendedName>
        <fullName evidence="3">N-acetyltransferase domain-containing protein</fullName>
    </recommendedName>
</protein>
<name>A0A1D9LFQ8_9NEIS</name>
<feature type="domain" description="N-acetyltransferase" evidence="3">
    <location>
        <begin position="4"/>
        <end position="166"/>
    </location>
</feature>
<reference evidence="4 5" key="1">
    <citation type="submission" date="2016-10" db="EMBL/GenBank/DDBJ databases">
        <title>Chromobacterium muskegensis sp. nov., an insecticidal bacterium isolated from Sphagnum bogs.</title>
        <authorList>
            <person name="Sparks M.E."/>
            <person name="Blackburn M.B."/>
            <person name="Gundersen-Rindal D.E."/>
            <person name="Mitchell A."/>
            <person name="Farrar R."/>
            <person name="Kuhar D."/>
        </authorList>
    </citation>
    <scope>NUCLEOTIDE SEQUENCE [LARGE SCALE GENOMIC DNA]</scope>
    <source>
        <strain evidence="4 5">21-1</strain>
    </source>
</reference>
<organism evidence="4 5">
    <name type="scientific">Chromobacterium vaccinii</name>
    <dbReference type="NCBI Taxonomy" id="1108595"/>
    <lineage>
        <taxon>Bacteria</taxon>
        <taxon>Pseudomonadati</taxon>
        <taxon>Pseudomonadota</taxon>
        <taxon>Betaproteobacteria</taxon>
        <taxon>Neisseriales</taxon>
        <taxon>Chromobacteriaceae</taxon>
        <taxon>Chromobacterium</taxon>
    </lineage>
</organism>
<evidence type="ECO:0000259" key="3">
    <source>
        <dbReference type="PROSITE" id="PS51186"/>
    </source>
</evidence>
<dbReference type="GeneID" id="68841348"/>
<dbReference type="InterPro" id="IPR016181">
    <property type="entry name" value="Acyl_CoA_acyltransferase"/>
</dbReference>
<sequence>MSEFRIRHLEPGDAADLSELYGDASVYGNTLQLPYPSEWKLGARMDGLLRAGRYQLVCEADGDKMVGSAGLWRLDDERLSHIAGLGIVVHRGWQGRGVGKLLMAALLDLADNWIGFERVELTVYPDNLAAQALYRRFGFVEEGRLRAHSFRNGAYHDALLMGRLRGDRA</sequence>
<evidence type="ECO:0000256" key="2">
    <source>
        <dbReference type="ARBA" id="ARBA00023315"/>
    </source>
</evidence>
<keyword evidence="1" id="KW-0808">Transferase</keyword>
<dbReference type="PANTHER" id="PTHR43877">
    <property type="entry name" value="AMINOALKYLPHOSPHONATE N-ACETYLTRANSFERASE-RELATED-RELATED"/>
    <property type="match status" value="1"/>
</dbReference>